<evidence type="ECO:0000313" key="2">
    <source>
        <dbReference type="Proteomes" id="UP000835052"/>
    </source>
</evidence>
<reference evidence="1" key="1">
    <citation type="submission" date="2020-10" db="EMBL/GenBank/DDBJ databases">
        <authorList>
            <person name="Kikuchi T."/>
        </authorList>
    </citation>
    <scope>NUCLEOTIDE SEQUENCE</scope>
    <source>
        <strain evidence="1">NKZ352</strain>
    </source>
</reference>
<organism evidence="1 2">
    <name type="scientific">Caenorhabditis auriculariae</name>
    <dbReference type="NCBI Taxonomy" id="2777116"/>
    <lineage>
        <taxon>Eukaryota</taxon>
        <taxon>Metazoa</taxon>
        <taxon>Ecdysozoa</taxon>
        <taxon>Nematoda</taxon>
        <taxon>Chromadorea</taxon>
        <taxon>Rhabditida</taxon>
        <taxon>Rhabditina</taxon>
        <taxon>Rhabditomorpha</taxon>
        <taxon>Rhabditoidea</taxon>
        <taxon>Rhabditidae</taxon>
        <taxon>Peloderinae</taxon>
        <taxon>Caenorhabditis</taxon>
    </lineage>
</organism>
<sequence length="180" mass="20772">MASIRVILPEVSVILKEQPHQNLPVFIFYGNLLFEITQNDFWSVKRRLLQTVPRRRPSGRSLHCRLEARPGRSSKPRLLIAPSLCDYRRCTCKKSSSFCKPLLQRPRIDLTSTAAEVLFVQRKHICDSDSDCTSVYPKKSLTCFYLTDFEIAPERQEMHTGASLADSRFLFLSSRLLPRL</sequence>
<comment type="caution">
    <text evidence="1">The sequence shown here is derived from an EMBL/GenBank/DDBJ whole genome shotgun (WGS) entry which is preliminary data.</text>
</comment>
<accession>A0A8S1HG51</accession>
<evidence type="ECO:0000313" key="1">
    <source>
        <dbReference type="EMBL" id="CAD6193942.1"/>
    </source>
</evidence>
<protein>
    <submittedName>
        <fullName evidence="1">Uncharacterized protein</fullName>
    </submittedName>
</protein>
<name>A0A8S1HG51_9PELO</name>
<dbReference type="AlphaFoldDB" id="A0A8S1HG51"/>
<gene>
    <name evidence="1" type="ORF">CAUJ_LOCUS9861</name>
</gene>
<proteinExistence type="predicted"/>
<dbReference type="EMBL" id="CAJGYM010000040">
    <property type="protein sequence ID" value="CAD6193942.1"/>
    <property type="molecule type" value="Genomic_DNA"/>
</dbReference>
<keyword evidence="2" id="KW-1185">Reference proteome</keyword>
<dbReference type="Proteomes" id="UP000835052">
    <property type="component" value="Unassembled WGS sequence"/>
</dbReference>